<dbReference type="InterPro" id="IPR013096">
    <property type="entry name" value="Cupin_2"/>
</dbReference>
<evidence type="ECO:0000313" key="3">
    <source>
        <dbReference type="Proteomes" id="UP001501563"/>
    </source>
</evidence>
<reference evidence="3" key="1">
    <citation type="journal article" date="2019" name="Int. J. Syst. Evol. Microbiol.">
        <title>The Global Catalogue of Microorganisms (GCM) 10K type strain sequencing project: providing services to taxonomists for standard genome sequencing and annotation.</title>
        <authorList>
            <consortium name="The Broad Institute Genomics Platform"/>
            <consortium name="The Broad Institute Genome Sequencing Center for Infectious Disease"/>
            <person name="Wu L."/>
            <person name="Ma J."/>
        </authorList>
    </citation>
    <scope>NUCLEOTIDE SEQUENCE [LARGE SCALE GENOMIC DNA]</scope>
    <source>
        <strain evidence="3">JCM 16578</strain>
    </source>
</reference>
<protein>
    <recommendedName>
        <fullName evidence="1">Cupin type-2 domain-containing protein</fullName>
    </recommendedName>
</protein>
<dbReference type="CDD" id="cd02209">
    <property type="entry name" value="cupin_XRE_C"/>
    <property type="match status" value="1"/>
</dbReference>
<feature type="domain" description="Cupin type-2" evidence="1">
    <location>
        <begin position="34"/>
        <end position="103"/>
    </location>
</feature>
<gene>
    <name evidence="2" type="ORF">GCM10022207_57880</name>
</gene>
<dbReference type="RefSeq" id="WP_345552182.1">
    <property type="nucleotide sequence ID" value="NZ_BAAAZA010000018.1"/>
</dbReference>
<dbReference type="Pfam" id="PF07883">
    <property type="entry name" value="Cupin_2"/>
    <property type="match status" value="1"/>
</dbReference>
<accession>A0ABP7KQY0</accession>
<proteinExistence type="predicted"/>
<sequence length="110" mass="12039">MHRTADATEWHDPATGYRRRQITGPRFPADIAEVRLPPGARVSYPAASLAFQREAVWVLDGRLTFHEGDVVHELGPGDSIEVDGPVPCVFANTGDDECRYAVILARAEGP</sequence>
<dbReference type="EMBL" id="BAAAZA010000018">
    <property type="protein sequence ID" value="GAA3883264.1"/>
    <property type="molecule type" value="Genomic_DNA"/>
</dbReference>
<dbReference type="Gene3D" id="2.60.120.10">
    <property type="entry name" value="Jelly Rolls"/>
    <property type="match status" value="1"/>
</dbReference>
<dbReference type="InterPro" id="IPR011051">
    <property type="entry name" value="RmlC_Cupin_sf"/>
</dbReference>
<evidence type="ECO:0000259" key="1">
    <source>
        <dbReference type="Pfam" id="PF07883"/>
    </source>
</evidence>
<organism evidence="2 3">
    <name type="scientific">Streptomyces lannensis</name>
    <dbReference type="NCBI Taxonomy" id="766498"/>
    <lineage>
        <taxon>Bacteria</taxon>
        <taxon>Bacillati</taxon>
        <taxon>Actinomycetota</taxon>
        <taxon>Actinomycetes</taxon>
        <taxon>Kitasatosporales</taxon>
        <taxon>Streptomycetaceae</taxon>
        <taxon>Streptomyces</taxon>
    </lineage>
</organism>
<dbReference type="Proteomes" id="UP001501563">
    <property type="component" value="Unassembled WGS sequence"/>
</dbReference>
<dbReference type="InterPro" id="IPR014710">
    <property type="entry name" value="RmlC-like_jellyroll"/>
</dbReference>
<keyword evidence="3" id="KW-1185">Reference proteome</keyword>
<name>A0ABP7KQY0_9ACTN</name>
<dbReference type="SUPFAM" id="SSF51182">
    <property type="entry name" value="RmlC-like cupins"/>
    <property type="match status" value="1"/>
</dbReference>
<evidence type="ECO:0000313" key="2">
    <source>
        <dbReference type="EMBL" id="GAA3883264.1"/>
    </source>
</evidence>
<comment type="caution">
    <text evidence="2">The sequence shown here is derived from an EMBL/GenBank/DDBJ whole genome shotgun (WGS) entry which is preliminary data.</text>
</comment>